<name>A0ABM3QZW4_SPIOL</name>
<dbReference type="Pfam" id="PF06888">
    <property type="entry name" value="Put_Phosphatase"/>
    <property type="match status" value="1"/>
</dbReference>
<accession>A0ABM3QZW4</accession>
<keyword evidence="5" id="KW-1185">Reference proteome</keyword>
<evidence type="ECO:0000256" key="1">
    <source>
        <dbReference type="ARBA" id="ARBA00001946"/>
    </source>
</evidence>
<reference evidence="6" key="2">
    <citation type="submission" date="2025-08" db="UniProtKB">
        <authorList>
            <consortium name="RefSeq"/>
        </authorList>
    </citation>
    <scope>IDENTIFICATION</scope>
    <source>
        <tissue evidence="6">Leaf</tissue>
    </source>
</reference>
<dbReference type="NCBIfam" id="TIGR01489">
    <property type="entry name" value="DKMTPPase-SF"/>
    <property type="match status" value="1"/>
</dbReference>
<dbReference type="NCBIfam" id="TIGR01488">
    <property type="entry name" value="HAD-SF-IB"/>
    <property type="match status" value="1"/>
</dbReference>
<dbReference type="GeneID" id="110794636"/>
<keyword evidence="3" id="KW-0378">Hydrolase</keyword>
<dbReference type="RefSeq" id="XP_056688924.1">
    <property type="nucleotide sequence ID" value="XM_056832946.1"/>
</dbReference>
<dbReference type="SUPFAM" id="SSF56784">
    <property type="entry name" value="HAD-like"/>
    <property type="match status" value="1"/>
</dbReference>
<dbReference type="InterPro" id="IPR023214">
    <property type="entry name" value="HAD_sf"/>
</dbReference>
<gene>
    <name evidence="6" type="primary">LOC110794636</name>
</gene>
<evidence type="ECO:0000313" key="6">
    <source>
        <dbReference type="RefSeq" id="XP_056688924.1"/>
    </source>
</evidence>
<dbReference type="InterPro" id="IPR036412">
    <property type="entry name" value="HAD-like_sf"/>
</dbReference>
<dbReference type="PANTHER" id="PTHR20889">
    <property type="entry name" value="PHOSPHATASE, ORPHAN 1, 2"/>
    <property type="match status" value="1"/>
</dbReference>
<keyword evidence="2" id="KW-0479">Metal-binding</keyword>
<reference evidence="5" key="1">
    <citation type="journal article" date="2021" name="Nat. Commun.">
        <title>Genomic analyses provide insights into spinach domestication and the genetic basis of agronomic traits.</title>
        <authorList>
            <person name="Cai X."/>
            <person name="Sun X."/>
            <person name="Xu C."/>
            <person name="Sun H."/>
            <person name="Wang X."/>
            <person name="Ge C."/>
            <person name="Zhang Z."/>
            <person name="Wang Q."/>
            <person name="Fei Z."/>
            <person name="Jiao C."/>
            <person name="Wang Q."/>
        </authorList>
    </citation>
    <scope>NUCLEOTIDE SEQUENCE [LARGE SCALE GENOMIC DNA]</scope>
    <source>
        <strain evidence="5">cv. Varoflay</strain>
    </source>
</reference>
<evidence type="ECO:0000256" key="4">
    <source>
        <dbReference type="ARBA" id="ARBA00022842"/>
    </source>
</evidence>
<dbReference type="PANTHER" id="PTHR20889:SF12">
    <property type="entry name" value="LP01149P"/>
    <property type="match status" value="1"/>
</dbReference>
<keyword evidence="4" id="KW-0460">Magnesium</keyword>
<evidence type="ECO:0000256" key="2">
    <source>
        <dbReference type="ARBA" id="ARBA00022723"/>
    </source>
</evidence>
<organism evidence="5 6">
    <name type="scientific">Spinacia oleracea</name>
    <name type="common">Spinach</name>
    <dbReference type="NCBI Taxonomy" id="3562"/>
    <lineage>
        <taxon>Eukaryota</taxon>
        <taxon>Viridiplantae</taxon>
        <taxon>Streptophyta</taxon>
        <taxon>Embryophyta</taxon>
        <taxon>Tracheophyta</taxon>
        <taxon>Spermatophyta</taxon>
        <taxon>Magnoliopsida</taxon>
        <taxon>eudicotyledons</taxon>
        <taxon>Gunneridae</taxon>
        <taxon>Pentapetalae</taxon>
        <taxon>Caryophyllales</taxon>
        <taxon>Chenopodiaceae</taxon>
        <taxon>Chenopodioideae</taxon>
        <taxon>Anserineae</taxon>
        <taxon>Spinacia</taxon>
    </lineage>
</organism>
<proteinExistence type="predicted"/>
<evidence type="ECO:0000256" key="3">
    <source>
        <dbReference type="ARBA" id="ARBA00022801"/>
    </source>
</evidence>
<dbReference type="Gene3D" id="3.40.50.1000">
    <property type="entry name" value="HAD superfamily/HAD-like"/>
    <property type="match status" value="1"/>
</dbReference>
<dbReference type="InterPro" id="IPR016965">
    <property type="entry name" value="Pase_PHOSPHO-typ"/>
</dbReference>
<dbReference type="Proteomes" id="UP000813463">
    <property type="component" value="Chromosome 6"/>
</dbReference>
<comment type="cofactor">
    <cofactor evidence="1">
        <name>Mg(2+)</name>
        <dbReference type="ChEBI" id="CHEBI:18420"/>
    </cofactor>
</comment>
<sequence>MEGIMVVFDFDKTIVECDSDNWVVDELGFTERYNQLLNTMPWNSMMDTLMKEMHTQGITTDDIARVLKTVPIHPRVIPAIKAAHAAGCDLRIVSDANTFFIETVLDHLGLKNCFTEINTNPGYVDEQGRLRILPIHDFTKTPHECNNPCPPNMCKGLVIKRLLSEHNTKKFIYLGDGIGDYCPSLRLREGDHVMPRKNYPVYDMISSNPMLIRAKIHEWADGEDLERILQSLIQEDIIISSNGDNDNNVSRLFEFDCKLGVLPVISHRALPQTVCWRF</sequence>
<dbReference type="PIRSF" id="PIRSF031051">
    <property type="entry name" value="PyrdxlP_Pase_PHOSPHO2"/>
    <property type="match status" value="1"/>
</dbReference>
<evidence type="ECO:0000313" key="5">
    <source>
        <dbReference type="Proteomes" id="UP000813463"/>
    </source>
</evidence>
<dbReference type="InterPro" id="IPR006384">
    <property type="entry name" value="HAD_hydro_PyrdxlP_Pase-like"/>
</dbReference>
<protein>
    <submittedName>
        <fullName evidence="6">Inorganic pyrophosphatase 2-like</fullName>
    </submittedName>
</protein>